<dbReference type="PANTHER" id="PTHR34380:SF8">
    <property type="entry name" value="DNA DOUBLE-STRAND BREAK REPAIR RAD50 ATPASE"/>
    <property type="match status" value="1"/>
</dbReference>
<sequence length="79" mass="9090">MEKGVGRGFNGFRVLRGNFLGEFLTDRDPQCKLKRSVQELQDHCPRRLIDCRNIAIEHAKQLFAICQNKEDPLLFSKGS</sequence>
<reference evidence="1" key="1">
    <citation type="submission" date="2013-07" db="EMBL/GenBank/DDBJ databases">
        <title>The genome of Eucalyptus grandis.</title>
        <authorList>
            <person name="Schmutz J."/>
            <person name="Hayes R."/>
            <person name="Myburg A."/>
            <person name="Tuskan G."/>
            <person name="Grattapaglia D."/>
            <person name="Rokhsar D.S."/>
        </authorList>
    </citation>
    <scope>NUCLEOTIDE SEQUENCE</scope>
    <source>
        <tissue evidence="1">Leaf extractions</tissue>
    </source>
</reference>
<name>A0A059C1Z7_EUCGR</name>
<dbReference type="PANTHER" id="PTHR34380">
    <property type="entry name" value="BNAA03G12380D PROTEIN"/>
    <property type="match status" value="1"/>
</dbReference>
<dbReference type="InParanoid" id="A0A059C1Z7"/>
<accession>A0A059C1Z7</accession>
<dbReference type="STRING" id="71139.A0A059C1Z7"/>
<proteinExistence type="predicted"/>
<protein>
    <submittedName>
        <fullName evidence="1">Uncharacterized protein</fullName>
    </submittedName>
</protein>
<dbReference type="Gramene" id="KCW72392">
    <property type="protein sequence ID" value="KCW72392"/>
    <property type="gene ID" value="EUGRSUZ_E00842"/>
</dbReference>
<gene>
    <name evidence="1" type="ORF">EUGRSUZ_E00842</name>
</gene>
<dbReference type="AlphaFoldDB" id="A0A059C1Z7"/>
<evidence type="ECO:0000313" key="1">
    <source>
        <dbReference type="EMBL" id="KCW72392.1"/>
    </source>
</evidence>
<organism evidence="1">
    <name type="scientific">Eucalyptus grandis</name>
    <name type="common">Flooded gum</name>
    <dbReference type="NCBI Taxonomy" id="71139"/>
    <lineage>
        <taxon>Eukaryota</taxon>
        <taxon>Viridiplantae</taxon>
        <taxon>Streptophyta</taxon>
        <taxon>Embryophyta</taxon>
        <taxon>Tracheophyta</taxon>
        <taxon>Spermatophyta</taxon>
        <taxon>Magnoliopsida</taxon>
        <taxon>eudicotyledons</taxon>
        <taxon>Gunneridae</taxon>
        <taxon>Pentapetalae</taxon>
        <taxon>rosids</taxon>
        <taxon>malvids</taxon>
        <taxon>Myrtales</taxon>
        <taxon>Myrtaceae</taxon>
        <taxon>Myrtoideae</taxon>
        <taxon>Eucalypteae</taxon>
        <taxon>Eucalyptus</taxon>
    </lineage>
</organism>
<dbReference type="EMBL" id="KK198757">
    <property type="protein sequence ID" value="KCW72392.1"/>
    <property type="molecule type" value="Genomic_DNA"/>
</dbReference>